<dbReference type="PANTHER" id="PTHR43566:SF2">
    <property type="entry name" value="DUF4143 DOMAIN-CONTAINING PROTEIN"/>
    <property type="match status" value="1"/>
</dbReference>
<gene>
    <name evidence="3" type="ORF">L2Y54_05010</name>
</gene>
<evidence type="ECO:0000259" key="2">
    <source>
        <dbReference type="Pfam" id="PF13635"/>
    </source>
</evidence>
<reference evidence="3" key="1">
    <citation type="journal article" date="2022" name="Microorganisms">
        <title>Two New Species of Filamentous Sulfur Bacteria of the Genus Thiothrix, Thiothrix winogradskyi sp. nov. and 'Candidatus Thiothrix sulfatifontis' sp. nov.</title>
        <authorList>
            <person name="Ravin N.V."/>
            <person name="Rossetti S."/>
            <person name="Beletsky A.V."/>
            <person name="Kadnikov V.V."/>
            <person name="Rudenko T.S."/>
            <person name="Smolyakov D.D."/>
            <person name="Moskvitina M.I."/>
            <person name="Gureeva M.V."/>
            <person name="Mardanov A.V."/>
            <person name="Grabovich M.Y."/>
        </authorList>
    </citation>
    <scope>NUCLEOTIDE SEQUENCE</scope>
    <source>
        <strain evidence="3">CT3</strain>
    </source>
</reference>
<dbReference type="EMBL" id="CP091244">
    <property type="protein sequence ID" value="UJS25402.1"/>
    <property type="molecule type" value="Genomic_DNA"/>
</dbReference>
<dbReference type="InterPro" id="IPR041682">
    <property type="entry name" value="AAA_14"/>
</dbReference>
<dbReference type="Pfam" id="PF13173">
    <property type="entry name" value="AAA_14"/>
    <property type="match status" value="1"/>
</dbReference>
<proteinExistence type="predicted"/>
<dbReference type="Pfam" id="PF13635">
    <property type="entry name" value="DUF4143"/>
    <property type="match status" value="1"/>
</dbReference>
<dbReference type="InterPro" id="IPR027417">
    <property type="entry name" value="P-loop_NTPase"/>
</dbReference>
<dbReference type="RefSeq" id="WP_236500485.1">
    <property type="nucleotide sequence ID" value="NZ_CP091244.1"/>
</dbReference>
<dbReference type="SUPFAM" id="SSF52540">
    <property type="entry name" value="P-loop containing nucleoside triphosphate hydrolases"/>
    <property type="match status" value="1"/>
</dbReference>
<dbReference type="PANTHER" id="PTHR43566">
    <property type="entry name" value="CONSERVED PROTEIN"/>
    <property type="match status" value="1"/>
</dbReference>
<evidence type="ECO:0000313" key="4">
    <source>
        <dbReference type="Proteomes" id="UP001054801"/>
    </source>
</evidence>
<keyword evidence="4" id="KW-1185">Reference proteome</keyword>
<accession>A0ABY3T0S1</accession>
<sequence>MYNRLFTPPNNKSFFLFGPRGTGKTTWLKTHFKDAIHLDFLRPALYQRLLGSENRLEEYIPSDYSGWVVLDEVQKIPNLLDEVHRLIEERKDLYFVLTGSSARKLRRSNVNLLAGRALQYHFFPLTVQEVGNDFVLERALRYGMLPSVFSEENPKHYLQAYLQTYLEQEVQQEGLTRNIGAFSRFLEIASFSQGESLNITEVAREANINRKVAENYFTILEDLLIAYRLPVFSKRAKRKLTQHCKFYLFDTGIYYQVRPKGVLDSPEELEGVCLESLVLQEIRAMNAYRDWGYDLSFWRTATGIEVDIICYGENGFYALEVKRTRQVSSKHLSGLKSFREDYPQVTPYLLYGGDDVLEVDGIKVIPVVTFLKGMDGYLMPERFRQTALQVPNAETRRAMEEARVITKARFDKP</sequence>
<protein>
    <submittedName>
        <fullName evidence="3">AAA family ATPase</fullName>
    </submittedName>
</protein>
<feature type="domain" description="DUF4143" evidence="2">
    <location>
        <begin position="167"/>
        <end position="323"/>
    </location>
</feature>
<name>A0ABY3T0S1_9GAMM</name>
<evidence type="ECO:0000259" key="1">
    <source>
        <dbReference type="Pfam" id="PF13173"/>
    </source>
</evidence>
<organism evidence="3 4">
    <name type="scientific">Thiothrix winogradskyi</name>
    <dbReference type="NCBI Taxonomy" id="96472"/>
    <lineage>
        <taxon>Bacteria</taxon>
        <taxon>Pseudomonadati</taxon>
        <taxon>Pseudomonadota</taxon>
        <taxon>Gammaproteobacteria</taxon>
        <taxon>Thiotrichales</taxon>
        <taxon>Thiotrichaceae</taxon>
        <taxon>Thiothrix</taxon>
    </lineage>
</organism>
<dbReference type="InterPro" id="IPR025420">
    <property type="entry name" value="DUF4143"/>
</dbReference>
<dbReference type="Proteomes" id="UP001054801">
    <property type="component" value="Chromosome"/>
</dbReference>
<feature type="domain" description="AAA" evidence="1">
    <location>
        <begin position="11"/>
        <end position="130"/>
    </location>
</feature>
<evidence type="ECO:0000313" key="3">
    <source>
        <dbReference type="EMBL" id="UJS25402.1"/>
    </source>
</evidence>